<feature type="domain" description="DUF6879" evidence="1">
    <location>
        <begin position="17"/>
        <end position="178"/>
    </location>
</feature>
<dbReference type="EMBL" id="CP001738">
    <property type="protein sequence ID" value="ACY99677.1"/>
    <property type="molecule type" value="Genomic_DNA"/>
</dbReference>
<organism evidence="2 3">
    <name type="scientific">Thermomonospora curvata (strain ATCC 19995 / DSM 43183 / JCM 3096 / KCTC 9072 / NBRC 15933 / NCIMB 10081 / Henssen B9)</name>
    <dbReference type="NCBI Taxonomy" id="471852"/>
    <lineage>
        <taxon>Bacteria</taxon>
        <taxon>Bacillati</taxon>
        <taxon>Actinomycetota</taxon>
        <taxon>Actinomycetes</taxon>
        <taxon>Streptosporangiales</taxon>
        <taxon>Thermomonosporaceae</taxon>
        <taxon>Thermomonospora</taxon>
    </lineage>
</organism>
<dbReference type="Proteomes" id="UP000001918">
    <property type="component" value="Chromosome"/>
</dbReference>
<dbReference type="RefSeq" id="WP_012854460.1">
    <property type="nucleotide sequence ID" value="NC_013510.1"/>
</dbReference>
<dbReference type="STRING" id="471852.Tcur_4149"/>
<dbReference type="KEGG" id="tcu:Tcur_4149"/>
<evidence type="ECO:0000259" key="1">
    <source>
        <dbReference type="Pfam" id="PF21806"/>
    </source>
</evidence>
<name>D1A224_THECD</name>
<reference evidence="2 3" key="1">
    <citation type="journal article" date="2011" name="Stand. Genomic Sci.">
        <title>Complete genome sequence of Thermomonospora curvata type strain (B9).</title>
        <authorList>
            <person name="Chertkov O."/>
            <person name="Sikorski J."/>
            <person name="Nolan M."/>
            <person name="Lapidus A."/>
            <person name="Lucas S."/>
            <person name="Del Rio T.G."/>
            <person name="Tice H."/>
            <person name="Cheng J.F."/>
            <person name="Goodwin L."/>
            <person name="Pitluck S."/>
            <person name="Liolios K."/>
            <person name="Ivanova N."/>
            <person name="Mavromatis K."/>
            <person name="Mikhailova N."/>
            <person name="Ovchinnikova G."/>
            <person name="Pati A."/>
            <person name="Chen A."/>
            <person name="Palaniappan K."/>
            <person name="Djao O.D."/>
            <person name="Land M."/>
            <person name="Hauser L."/>
            <person name="Chang Y.J."/>
            <person name="Jeffries C.D."/>
            <person name="Brettin T."/>
            <person name="Han C."/>
            <person name="Detter J.C."/>
            <person name="Rohde M."/>
            <person name="Goker M."/>
            <person name="Woyke T."/>
            <person name="Bristow J."/>
            <person name="Eisen J.A."/>
            <person name="Markowitz V."/>
            <person name="Hugenholtz P."/>
            <person name="Klenk H.P."/>
            <person name="Kyrpides N.C."/>
        </authorList>
    </citation>
    <scope>NUCLEOTIDE SEQUENCE [LARGE SCALE GENOMIC DNA]</scope>
    <source>
        <strain evidence="3">ATCC 19995 / DSM 43183 / JCM 3096 / KCTC 9072 / NBRC 15933 / NCIMB 10081 / Henssen B9</strain>
    </source>
</reference>
<dbReference type="AlphaFoldDB" id="D1A224"/>
<dbReference type="InterPro" id="IPR049244">
    <property type="entry name" value="DUF6879"/>
</dbReference>
<keyword evidence="3" id="KW-1185">Reference proteome</keyword>
<dbReference type="HOGENOM" id="CLU_1408065_0_0_11"/>
<gene>
    <name evidence="2" type="ordered locus">Tcur_4149</name>
</gene>
<evidence type="ECO:0000313" key="2">
    <source>
        <dbReference type="EMBL" id="ACY99677.1"/>
    </source>
</evidence>
<accession>D1A224</accession>
<proteinExistence type="predicted"/>
<sequence>MDSARRTPPHLEEFQQAFGEAWSRLKRRFLKVECWQSYREADGVRSQKAYQEGKAELARELLREEAKGDQPLYEEVNARNLEFTRIRLISLPLTDYLRYEMINYEIRRALGENIEFVTPPTPVTDYFDFLLFDDHTALIHDYGPGPVGHQVGGWVTRAAEPLKHLEKLACELRTYARPWPNVGEKGLPGRKTVDIAATVA</sequence>
<evidence type="ECO:0000313" key="3">
    <source>
        <dbReference type="Proteomes" id="UP000001918"/>
    </source>
</evidence>
<protein>
    <recommendedName>
        <fullName evidence="1">DUF6879 domain-containing protein</fullName>
    </recommendedName>
</protein>
<dbReference type="eggNOG" id="ENOG50340S8">
    <property type="taxonomic scope" value="Bacteria"/>
</dbReference>
<dbReference type="Pfam" id="PF21806">
    <property type="entry name" value="DUF6879"/>
    <property type="match status" value="1"/>
</dbReference>